<dbReference type="InterPro" id="IPR001977">
    <property type="entry name" value="Depp_CoAkinase"/>
</dbReference>
<comment type="function">
    <text evidence="5">Catalyzes the phosphorylation of the 3'-hydroxyl group of dephosphocoenzyme A to form coenzyme A.</text>
</comment>
<keyword evidence="5" id="KW-0808">Transferase</keyword>
<dbReference type="PANTHER" id="PTHR10695">
    <property type="entry name" value="DEPHOSPHO-COA KINASE-RELATED"/>
    <property type="match status" value="1"/>
</dbReference>
<dbReference type="Gene3D" id="3.40.50.300">
    <property type="entry name" value="P-loop containing nucleotide triphosphate hydrolases"/>
    <property type="match status" value="1"/>
</dbReference>
<evidence type="ECO:0000256" key="6">
    <source>
        <dbReference type="NCBIfam" id="TIGR00152"/>
    </source>
</evidence>
<organism evidence="7 8">
    <name type="scientific">Saccharibacter floricola DSM 15669</name>
    <dbReference type="NCBI Taxonomy" id="1123227"/>
    <lineage>
        <taxon>Bacteria</taxon>
        <taxon>Pseudomonadati</taxon>
        <taxon>Pseudomonadota</taxon>
        <taxon>Alphaproteobacteria</taxon>
        <taxon>Acetobacterales</taxon>
        <taxon>Acetobacteraceae</taxon>
        <taxon>Saccharibacter</taxon>
    </lineage>
</organism>
<accession>A0ABQ0NW24</accession>
<dbReference type="InterPro" id="IPR027417">
    <property type="entry name" value="P-loop_NTPase"/>
</dbReference>
<dbReference type="Pfam" id="PF01121">
    <property type="entry name" value="CoaE"/>
    <property type="match status" value="1"/>
</dbReference>
<evidence type="ECO:0000256" key="4">
    <source>
        <dbReference type="ARBA" id="ARBA00022993"/>
    </source>
</evidence>
<dbReference type="HAMAP" id="MF_00376">
    <property type="entry name" value="Dephospho_CoA_kinase"/>
    <property type="match status" value="1"/>
</dbReference>
<comment type="similarity">
    <text evidence="1 5">Belongs to the CoaE family.</text>
</comment>
<keyword evidence="8" id="KW-1185">Reference proteome</keyword>
<evidence type="ECO:0000256" key="3">
    <source>
        <dbReference type="ARBA" id="ARBA00022840"/>
    </source>
</evidence>
<evidence type="ECO:0000256" key="2">
    <source>
        <dbReference type="ARBA" id="ARBA00022741"/>
    </source>
</evidence>
<comment type="pathway">
    <text evidence="5">Cofactor biosynthesis; coenzyme A biosynthesis; CoA from (R)-pantothenate: step 5/5.</text>
</comment>
<reference evidence="7" key="1">
    <citation type="submission" date="2013-04" db="EMBL/GenBank/DDBJ databases">
        <title>The genome sequencing project of 58 acetic acid bacteria.</title>
        <authorList>
            <person name="Okamoto-Kainuma A."/>
            <person name="Ishikawa M."/>
            <person name="Umino S."/>
            <person name="Koizumi Y."/>
            <person name="Shiwa Y."/>
            <person name="Yoshikawa H."/>
            <person name="Matsutani M."/>
            <person name="Matsushita K."/>
        </authorList>
    </citation>
    <scope>NUCLEOTIDE SEQUENCE</scope>
    <source>
        <strain evidence="7">DSM 15669</strain>
    </source>
</reference>
<keyword evidence="3 5" id="KW-0067">ATP-binding</keyword>
<dbReference type="GO" id="GO:0016301">
    <property type="term" value="F:kinase activity"/>
    <property type="evidence" value="ECO:0007669"/>
    <property type="project" value="UniProtKB-KW"/>
</dbReference>
<keyword evidence="4 5" id="KW-0173">Coenzyme A biosynthesis</keyword>
<dbReference type="EC" id="2.7.1.24" evidence="5 6"/>
<evidence type="ECO:0000256" key="5">
    <source>
        <dbReference type="HAMAP-Rule" id="MF_00376"/>
    </source>
</evidence>
<dbReference type="SUPFAM" id="SSF52540">
    <property type="entry name" value="P-loop containing nucleoside triphosphate hydrolases"/>
    <property type="match status" value="1"/>
</dbReference>
<comment type="subcellular location">
    <subcellularLocation>
        <location evidence="5">Cytoplasm</location>
    </subcellularLocation>
</comment>
<protein>
    <recommendedName>
        <fullName evidence="5 6">Dephospho-CoA kinase</fullName>
        <ecNumber evidence="5 6">2.7.1.24</ecNumber>
    </recommendedName>
    <alternativeName>
        <fullName evidence="5">Dephosphocoenzyme A kinase</fullName>
    </alternativeName>
</protein>
<proteinExistence type="inferred from homology"/>
<feature type="binding site" evidence="5">
    <location>
        <begin position="11"/>
        <end position="16"/>
    </location>
    <ligand>
        <name>ATP</name>
        <dbReference type="ChEBI" id="CHEBI:30616"/>
    </ligand>
</feature>
<gene>
    <name evidence="5" type="primary">coaE</name>
    <name evidence="7" type="ORF">AA15669_0129</name>
</gene>
<dbReference type="PROSITE" id="PS51219">
    <property type="entry name" value="DPCK"/>
    <property type="match status" value="1"/>
</dbReference>
<dbReference type="RefSeq" id="WP_018979584.1">
    <property type="nucleotide sequence ID" value="NZ_BAQD01000001.1"/>
</dbReference>
<dbReference type="EMBL" id="BAQD01000001">
    <property type="protein sequence ID" value="GBQ04759.1"/>
    <property type="molecule type" value="Genomic_DNA"/>
</dbReference>
<name>A0ABQ0NW24_9PROT</name>
<dbReference type="CDD" id="cd02022">
    <property type="entry name" value="DPCK"/>
    <property type="match status" value="1"/>
</dbReference>
<evidence type="ECO:0000313" key="8">
    <source>
        <dbReference type="Proteomes" id="UP001062901"/>
    </source>
</evidence>
<dbReference type="PANTHER" id="PTHR10695:SF46">
    <property type="entry name" value="BIFUNCTIONAL COENZYME A SYNTHASE-RELATED"/>
    <property type="match status" value="1"/>
</dbReference>
<keyword evidence="2 5" id="KW-0547">Nucleotide-binding</keyword>
<dbReference type="NCBIfam" id="TIGR00152">
    <property type="entry name" value="dephospho-CoA kinase"/>
    <property type="match status" value="1"/>
</dbReference>
<keyword evidence="5 7" id="KW-0418">Kinase</keyword>
<sequence>MLVLGLTGGMAAGKSTASDLFQRAGVPVFDADACVKALQRPHGRAIAALAQAFPDIVHDGVLHRGKLRELVARDENVLPVLEGIMHPLVRQERQTFLHICRQQNVRFCVLDIPLLWETGADKECDLVVLVHAPLSVRLARIRKRSREGGRMSEAEARLLIARQMSDHERKKRADIVLQTGLSRGHLARQIHALIHRLETGELSSM</sequence>
<evidence type="ECO:0000313" key="7">
    <source>
        <dbReference type="EMBL" id="GBQ04759.1"/>
    </source>
</evidence>
<keyword evidence="5" id="KW-0963">Cytoplasm</keyword>
<evidence type="ECO:0000256" key="1">
    <source>
        <dbReference type="ARBA" id="ARBA00009018"/>
    </source>
</evidence>
<dbReference type="Proteomes" id="UP001062901">
    <property type="component" value="Unassembled WGS sequence"/>
</dbReference>
<comment type="caution">
    <text evidence="7">The sequence shown here is derived from an EMBL/GenBank/DDBJ whole genome shotgun (WGS) entry which is preliminary data.</text>
</comment>
<comment type="catalytic activity">
    <reaction evidence="5">
        <text>3'-dephospho-CoA + ATP = ADP + CoA + H(+)</text>
        <dbReference type="Rhea" id="RHEA:18245"/>
        <dbReference type="ChEBI" id="CHEBI:15378"/>
        <dbReference type="ChEBI" id="CHEBI:30616"/>
        <dbReference type="ChEBI" id="CHEBI:57287"/>
        <dbReference type="ChEBI" id="CHEBI:57328"/>
        <dbReference type="ChEBI" id="CHEBI:456216"/>
        <dbReference type="EC" id="2.7.1.24"/>
    </reaction>
</comment>